<proteinExistence type="inferred from homology"/>
<dbReference type="InterPro" id="IPR003680">
    <property type="entry name" value="Flavodoxin_fold"/>
</dbReference>
<comment type="cofactor">
    <cofactor evidence="1">
        <name>FAD</name>
        <dbReference type="ChEBI" id="CHEBI:57692"/>
    </cofactor>
</comment>
<dbReference type="InterPro" id="IPR029039">
    <property type="entry name" value="Flavoprotein-like_sf"/>
</dbReference>
<evidence type="ECO:0000256" key="4">
    <source>
        <dbReference type="ARBA" id="ARBA00037981"/>
    </source>
</evidence>
<dbReference type="Gene3D" id="3.40.50.360">
    <property type="match status" value="1"/>
</dbReference>
<protein>
    <submittedName>
        <fullName evidence="6">Modulator of drug activity B</fullName>
    </submittedName>
</protein>
<reference evidence="7" key="1">
    <citation type="submission" date="2016-10" db="EMBL/GenBank/DDBJ databases">
        <authorList>
            <person name="Varghese N."/>
            <person name="Submissions S."/>
        </authorList>
    </citation>
    <scope>NUCLEOTIDE SEQUENCE [LARGE SCALE GENOMIC DNA]</scope>
    <source>
        <strain evidence="7">DSM 19684</strain>
    </source>
</reference>
<keyword evidence="2" id="KW-0285">Flavoprotein</keyword>
<evidence type="ECO:0000256" key="1">
    <source>
        <dbReference type="ARBA" id="ARBA00001974"/>
    </source>
</evidence>
<evidence type="ECO:0000313" key="6">
    <source>
        <dbReference type="EMBL" id="SDG25985.1"/>
    </source>
</evidence>
<evidence type="ECO:0000259" key="5">
    <source>
        <dbReference type="Pfam" id="PF02525"/>
    </source>
</evidence>
<dbReference type="Proteomes" id="UP000199203">
    <property type="component" value="Unassembled WGS sequence"/>
</dbReference>
<gene>
    <name evidence="6" type="ORF">SAMN05421825_3067</name>
</gene>
<dbReference type="RefSeq" id="WP_089874287.1">
    <property type="nucleotide sequence ID" value="NZ_FNBH01000003.1"/>
</dbReference>
<organism evidence="6 7">
    <name type="scientific">Epilithonimonas hungarica</name>
    <dbReference type="NCBI Taxonomy" id="454006"/>
    <lineage>
        <taxon>Bacteria</taxon>
        <taxon>Pseudomonadati</taxon>
        <taxon>Bacteroidota</taxon>
        <taxon>Flavobacteriia</taxon>
        <taxon>Flavobacteriales</taxon>
        <taxon>Weeksellaceae</taxon>
        <taxon>Chryseobacterium group</taxon>
        <taxon>Epilithonimonas</taxon>
    </lineage>
</organism>
<evidence type="ECO:0000313" key="7">
    <source>
        <dbReference type="Proteomes" id="UP000199203"/>
    </source>
</evidence>
<accession>A0A1G7SSE0</accession>
<comment type="similarity">
    <text evidence="4">Belongs to the oxidoreductase MdaB family.</text>
</comment>
<keyword evidence="3" id="KW-0274">FAD</keyword>
<feature type="domain" description="Flavodoxin-like fold" evidence="5">
    <location>
        <begin position="4"/>
        <end position="187"/>
    </location>
</feature>
<evidence type="ECO:0000256" key="2">
    <source>
        <dbReference type="ARBA" id="ARBA00022630"/>
    </source>
</evidence>
<dbReference type="PANTHER" id="PTHR46305">
    <property type="match status" value="1"/>
</dbReference>
<name>A0A1G7SSE0_9FLAO</name>
<dbReference type="PANTHER" id="PTHR46305:SF3">
    <property type="entry name" value="NADPH:QUINONE OXIDOREDUCTASE MDAB"/>
    <property type="match status" value="1"/>
</dbReference>
<sequence>MKNKKVLLINTHLTYPNWSEGQLNEAFHQKAKAFFHSKGFDVMETKVEQGYDVEEEVQKHLEADIIILQTPINWFSAPWIYKKYVDEVFNSGLHSETFLKGDGRTRENPDAQYGTGGKMTSKKFMVSSTWNAPKESFDDPQQYLYKGRTTEDALVHITSNYRFCGVEIVPDYNCFNIYKGGDNEAALEFYPVHLEKVFNLDQQSV</sequence>
<evidence type="ECO:0000256" key="3">
    <source>
        <dbReference type="ARBA" id="ARBA00022827"/>
    </source>
</evidence>
<keyword evidence="7" id="KW-1185">Reference proteome</keyword>
<dbReference type="EMBL" id="FNBH01000003">
    <property type="protein sequence ID" value="SDG25985.1"/>
    <property type="molecule type" value="Genomic_DNA"/>
</dbReference>
<dbReference type="InterPro" id="IPR052397">
    <property type="entry name" value="NADPH-QR_MdaB"/>
</dbReference>
<dbReference type="AlphaFoldDB" id="A0A1G7SSE0"/>
<dbReference type="OrthoDB" id="652200at2"/>
<dbReference type="Pfam" id="PF02525">
    <property type="entry name" value="Flavodoxin_2"/>
    <property type="match status" value="1"/>
</dbReference>
<dbReference type="SUPFAM" id="SSF52218">
    <property type="entry name" value="Flavoproteins"/>
    <property type="match status" value="1"/>
</dbReference>
<dbReference type="STRING" id="454006.SAMN05421825_3067"/>